<reference evidence="2 3" key="1">
    <citation type="submission" date="2013-08" db="EMBL/GenBank/DDBJ databases">
        <authorList>
            <person name="Weinstock G."/>
            <person name="Sodergren E."/>
            <person name="Wylie T."/>
            <person name="Fulton L."/>
            <person name="Fulton R."/>
            <person name="Fronick C."/>
            <person name="O'Laughlin M."/>
            <person name="Godfrey J."/>
            <person name="Miner T."/>
            <person name="Herter B."/>
            <person name="Appelbaum E."/>
            <person name="Cordes M."/>
            <person name="Lek S."/>
            <person name="Wollam A."/>
            <person name="Pepin K.H."/>
            <person name="Palsikar V.B."/>
            <person name="Mitreva M."/>
            <person name="Wilson R.K."/>
        </authorList>
    </citation>
    <scope>NUCLEOTIDE SEQUENCE [LARGE SCALE GENOMIC DNA]</scope>
    <source>
        <strain evidence="2 3">F0580</strain>
    </source>
</reference>
<protein>
    <recommendedName>
        <fullName evidence="4">Tat pathway signal sequence domain protein</fullName>
    </recommendedName>
</protein>
<evidence type="ECO:0000313" key="3">
    <source>
        <dbReference type="Proteomes" id="UP000016519"/>
    </source>
</evidence>
<sequence>MARHKHLNIKIRQGLVKTMAVGVAASTLFGGVALAADGGGGSTGGNTGSGNYTSRVHGLAHADRRVPEKITSAVLTEALPRYR</sequence>
<evidence type="ECO:0000313" key="2">
    <source>
        <dbReference type="EMBL" id="ERH29627.1"/>
    </source>
</evidence>
<keyword evidence="1" id="KW-0732">Signal</keyword>
<feature type="signal peptide" evidence="1">
    <location>
        <begin position="1"/>
        <end position="35"/>
    </location>
</feature>
<feature type="chain" id="PRO_5004620169" description="Tat pathway signal sequence domain protein" evidence="1">
    <location>
        <begin position="36"/>
        <end position="83"/>
    </location>
</feature>
<dbReference type="EMBL" id="AWSI01000043">
    <property type="protein sequence ID" value="ERH29627.1"/>
    <property type="molecule type" value="Genomic_DNA"/>
</dbReference>
<gene>
    <name evidence="2" type="ORF">HMPREF9244_01690</name>
</gene>
<comment type="caution">
    <text evidence="2">The sequence shown here is derived from an EMBL/GenBank/DDBJ whole genome shotgun (WGS) entry which is preliminary data.</text>
</comment>
<keyword evidence="3" id="KW-1185">Reference proteome</keyword>
<proteinExistence type="predicted"/>
<dbReference type="AlphaFoldDB" id="U1SG44"/>
<dbReference type="PATRIC" id="fig|1321816.3.peg.1492"/>
<dbReference type="Proteomes" id="UP000016519">
    <property type="component" value="Unassembled WGS sequence"/>
</dbReference>
<dbReference type="HOGENOM" id="CLU_2535183_0_0_11"/>
<organism evidence="2 3">
    <name type="scientific">Alloscardovia omnicolens F0580</name>
    <dbReference type="NCBI Taxonomy" id="1321816"/>
    <lineage>
        <taxon>Bacteria</taxon>
        <taxon>Bacillati</taxon>
        <taxon>Actinomycetota</taxon>
        <taxon>Actinomycetes</taxon>
        <taxon>Bifidobacteriales</taxon>
        <taxon>Bifidobacteriaceae</taxon>
        <taxon>Alloscardovia</taxon>
    </lineage>
</organism>
<evidence type="ECO:0008006" key="4">
    <source>
        <dbReference type="Google" id="ProtNLM"/>
    </source>
</evidence>
<evidence type="ECO:0000256" key="1">
    <source>
        <dbReference type="SAM" id="SignalP"/>
    </source>
</evidence>
<name>U1SG44_9BIFI</name>
<accession>U1SG44</accession>
<dbReference type="RefSeq" id="WP_021618796.1">
    <property type="nucleotide sequence ID" value="NZ_KE952646.1"/>
</dbReference>